<dbReference type="InterPro" id="IPR001789">
    <property type="entry name" value="Sig_transdc_resp-reg_receiver"/>
</dbReference>
<name>A0A7X0RCX8_9ACTN</name>
<protein>
    <submittedName>
        <fullName evidence="4">Response regulator</fullName>
    </submittedName>
</protein>
<keyword evidence="1" id="KW-0597">Phosphoprotein</keyword>
<evidence type="ECO:0000256" key="1">
    <source>
        <dbReference type="PROSITE-ProRule" id="PRU00169"/>
    </source>
</evidence>
<sequence>MSNSDVHDDSTHGGSSGASPPAPLRVLVAEDFEPVRTLTARMLTKLGHGEVDEAEDGQEAVDALAARHYDLLLLDLSMPRLTGVDVVRWLHAHPEHADGLTVAVLSASAHAERPMLNELGVTLVLPKPVRIQQLSDLIDEVQRTR</sequence>
<dbReference type="PROSITE" id="PS50110">
    <property type="entry name" value="RESPONSE_REGULATORY"/>
    <property type="match status" value="1"/>
</dbReference>
<dbReference type="SUPFAM" id="SSF52172">
    <property type="entry name" value="CheY-like"/>
    <property type="match status" value="1"/>
</dbReference>
<feature type="compositionally biased region" description="Basic and acidic residues" evidence="2">
    <location>
        <begin position="1"/>
        <end position="11"/>
    </location>
</feature>
<comment type="caution">
    <text evidence="4">The sequence shown here is derived from an EMBL/GenBank/DDBJ whole genome shotgun (WGS) entry which is preliminary data.</text>
</comment>
<dbReference type="Pfam" id="PF00072">
    <property type="entry name" value="Response_reg"/>
    <property type="match status" value="1"/>
</dbReference>
<gene>
    <name evidence="4" type="ORF">H5V45_01225</name>
</gene>
<dbReference type="InterPro" id="IPR011006">
    <property type="entry name" value="CheY-like_superfamily"/>
</dbReference>
<dbReference type="RefSeq" id="WP_185251252.1">
    <property type="nucleotide sequence ID" value="NZ_JACKXE010000001.1"/>
</dbReference>
<dbReference type="PANTHER" id="PTHR43228">
    <property type="entry name" value="TWO-COMPONENT RESPONSE REGULATOR"/>
    <property type="match status" value="1"/>
</dbReference>
<dbReference type="Gene3D" id="3.40.50.2300">
    <property type="match status" value="1"/>
</dbReference>
<keyword evidence="5" id="KW-1185">Reference proteome</keyword>
<dbReference type="GO" id="GO:0000160">
    <property type="term" value="P:phosphorelay signal transduction system"/>
    <property type="evidence" value="ECO:0007669"/>
    <property type="project" value="InterPro"/>
</dbReference>
<evidence type="ECO:0000313" key="5">
    <source>
        <dbReference type="Proteomes" id="UP000523955"/>
    </source>
</evidence>
<evidence type="ECO:0000256" key="2">
    <source>
        <dbReference type="SAM" id="MobiDB-lite"/>
    </source>
</evidence>
<feature type="modified residue" description="4-aspartylphosphate" evidence="1">
    <location>
        <position position="75"/>
    </location>
</feature>
<organism evidence="4 5">
    <name type="scientific">Nocardioides luti</name>
    <dbReference type="NCBI Taxonomy" id="2761101"/>
    <lineage>
        <taxon>Bacteria</taxon>
        <taxon>Bacillati</taxon>
        <taxon>Actinomycetota</taxon>
        <taxon>Actinomycetes</taxon>
        <taxon>Propionibacteriales</taxon>
        <taxon>Nocardioidaceae</taxon>
        <taxon>Nocardioides</taxon>
    </lineage>
</organism>
<dbReference type="EMBL" id="JACKXE010000001">
    <property type="protein sequence ID" value="MBB6625930.1"/>
    <property type="molecule type" value="Genomic_DNA"/>
</dbReference>
<proteinExistence type="predicted"/>
<feature type="region of interest" description="Disordered" evidence="2">
    <location>
        <begin position="1"/>
        <end position="23"/>
    </location>
</feature>
<dbReference type="Proteomes" id="UP000523955">
    <property type="component" value="Unassembled WGS sequence"/>
</dbReference>
<feature type="domain" description="Response regulatory" evidence="3">
    <location>
        <begin position="25"/>
        <end position="142"/>
    </location>
</feature>
<accession>A0A7X0RCX8</accession>
<reference evidence="4 5" key="1">
    <citation type="submission" date="2020-08" db="EMBL/GenBank/DDBJ databases">
        <authorList>
            <person name="Seo M.-J."/>
        </authorList>
    </citation>
    <scope>NUCLEOTIDE SEQUENCE [LARGE SCALE GENOMIC DNA]</scope>
    <source>
        <strain evidence="4 5">KIGAM211</strain>
    </source>
</reference>
<evidence type="ECO:0000313" key="4">
    <source>
        <dbReference type="EMBL" id="MBB6625930.1"/>
    </source>
</evidence>
<dbReference type="InterPro" id="IPR052048">
    <property type="entry name" value="ST_Response_Regulator"/>
</dbReference>
<dbReference type="SMART" id="SM00448">
    <property type="entry name" value="REC"/>
    <property type="match status" value="1"/>
</dbReference>
<dbReference type="PANTHER" id="PTHR43228:SF1">
    <property type="entry name" value="TWO-COMPONENT RESPONSE REGULATOR ARR22"/>
    <property type="match status" value="1"/>
</dbReference>
<dbReference type="CDD" id="cd17546">
    <property type="entry name" value="REC_hyHK_CKI1_RcsC-like"/>
    <property type="match status" value="1"/>
</dbReference>
<dbReference type="AlphaFoldDB" id="A0A7X0RCX8"/>
<evidence type="ECO:0000259" key="3">
    <source>
        <dbReference type="PROSITE" id="PS50110"/>
    </source>
</evidence>